<dbReference type="GO" id="GO:0005886">
    <property type="term" value="C:plasma membrane"/>
    <property type="evidence" value="ECO:0007669"/>
    <property type="project" value="UniProtKB-SubCell"/>
</dbReference>
<keyword evidence="7 10" id="KW-0472">Membrane</keyword>
<comment type="pathway">
    <text evidence="10">Lipid metabolism; phospholipid metabolism.</text>
</comment>
<comment type="subcellular location">
    <subcellularLocation>
        <location evidence="10">Cell membrane</location>
        <topology evidence="10">Multi-pass membrane protein</topology>
    </subcellularLocation>
</comment>
<dbReference type="SMART" id="SM01207">
    <property type="entry name" value="G3P_acyltransf"/>
    <property type="match status" value="1"/>
</dbReference>
<keyword evidence="11" id="KW-0012">Acyltransferase</keyword>
<keyword evidence="3 10" id="KW-0808">Transferase</keyword>
<comment type="function">
    <text evidence="10">Catalyzes the transfer of an acyl group from acyl-phosphate (acyl-PO(4)) to glycerol-3-phosphate (G3P) to form lysophosphatidic acid (LPA). This enzyme utilizes acyl-phosphate as fatty acyl donor, but not acyl-CoA or acyl-ACP.</text>
</comment>
<keyword evidence="5 10" id="KW-1133">Transmembrane helix</keyword>
<evidence type="ECO:0000256" key="4">
    <source>
        <dbReference type="ARBA" id="ARBA00022692"/>
    </source>
</evidence>
<evidence type="ECO:0000256" key="3">
    <source>
        <dbReference type="ARBA" id="ARBA00022679"/>
    </source>
</evidence>
<evidence type="ECO:0000256" key="5">
    <source>
        <dbReference type="ARBA" id="ARBA00022989"/>
    </source>
</evidence>
<comment type="caution">
    <text evidence="11">The sequence shown here is derived from an EMBL/GenBank/DDBJ whole genome shotgun (WGS) entry which is preliminary data.</text>
</comment>
<dbReference type="AlphaFoldDB" id="A0A1F7WLF5"/>
<name>A0A1F7WLF5_9BACT</name>
<evidence type="ECO:0000256" key="10">
    <source>
        <dbReference type="HAMAP-Rule" id="MF_01043"/>
    </source>
</evidence>
<feature type="transmembrane region" description="Helical" evidence="10">
    <location>
        <begin position="159"/>
        <end position="181"/>
    </location>
</feature>
<evidence type="ECO:0000256" key="9">
    <source>
        <dbReference type="ARBA" id="ARBA00023264"/>
    </source>
</evidence>
<feature type="transmembrane region" description="Helical" evidence="10">
    <location>
        <begin position="84"/>
        <end position="103"/>
    </location>
</feature>
<evidence type="ECO:0000256" key="7">
    <source>
        <dbReference type="ARBA" id="ARBA00023136"/>
    </source>
</evidence>
<dbReference type="EC" id="2.3.1.275" evidence="10"/>
<comment type="subunit">
    <text evidence="10">Probably interacts with PlsX.</text>
</comment>
<dbReference type="UniPathway" id="UPA00085"/>
<dbReference type="GO" id="GO:0008654">
    <property type="term" value="P:phospholipid biosynthetic process"/>
    <property type="evidence" value="ECO:0007669"/>
    <property type="project" value="UniProtKB-UniRule"/>
</dbReference>
<keyword evidence="6 10" id="KW-0443">Lipid metabolism</keyword>
<feature type="transmembrane region" description="Helical" evidence="10">
    <location>
        <begin position="6"/>
        <end position="27"/>
    </location>
</feature>
<dbReference type="InterPro" id="IPR003811">
    <property type="entry name" value="G3P_acylTferase_PlsY"/>
</dbReference>
<dbReference type="HAMAP" id="MF_01043">
    <property type="entry name" value="PlsY"/>
    <property type="match status" value="1"/>
</dbReference>
<organism evidence="11 12">
    <name type="scientific">Candidatus Wallbacteria bacterium GWC2_49_35</name>
    <dbReference type="NCBI Taxonomy" id="1817813"/>
    <lineage>
        <taxon>Bacteria</taxon>
        <taxon>Candidatus Walliibacteriota</taxon>
    </lineage>
</organism>
<dbReference type="Proteomes" id="UP000178735">
    <property type="component" value="Unassembled WGS sequence"/>
</dbReference>
<evidence type="ECO:0000256" key="1">
    <source>
        <dbReference type="ARBA" id="ARBA00022475"/>
    </source>
</evidence>
<dbReference type="EMBL" id="MGFH01000170">
    <property type="protein sequence ID" value="OGM03377.1"/>
    <property type="molecule type" value="Genomic_DNA"/>
</dbReference>
<dbReference type="PANTHER" id="PTHR30309:SF0">
    <property type="entry name" value="GLYCEROL-3-PHOSPHATE ACYLTRANSFERASE-RELATED"/>
    <property type="match status" value="1"/>
</dbReference>
<evidence type="ECO:0000256" key="6">
    <source>
        <dbReference type="ARBA" id="ARBA00023098"/>
    </source>
</evidence>
<dbReference type="STRING" id="1817813.A2008_13185"/>
<keyword evidence="1 10" id="KW-1003">Cell membrane</keyword>
<evidence type="ECO:0000256" key="8">
    <source>
        <dbReference type="ARBA" id="ARBA00023209"/>
    </source>
</evidence>
<keyword evidence="9 10" id="KW-1208">Phospholipid metabolism</keyword>
<comment type="similarity">
    <text evidence="10">Belongs to the PlsY family.</text>
</comment>
<feature type="transmembrane region" description="Helical" evidence="10">
    <location>
        <begin position="48"/>
        <end position="72"/>
    </location>
</feature>
<keyword evidence="8 10" id="KW-0594">Phospholipid biosynthesis</keyword>
<protein>
    <recommendedName>
        <fullName evidence="10">Glycerol-3-phosphate acyltransferase</fullName>
    </recommendedName>
    <alternativeName>
        <fullName evidence="10">Acyl-PO4 G3P acyltransferase</fullName>
    </alternativeName>
    <alternativeName>
        <fullName evidence="10">Acyl-phosphate--glycerol-3-phosphate acyltransferase</fullName>
    </alternativeName>
    <alternativeName>
        <fullName evidence="10">G3P acyltransferase</fullName>
        <shortName evidence="10">GPAT</shortName>
        <ecNumber evidence="10">2.3.1.275</ecNumber>
    </alternativeName>
    <alternativeName>
        <fullName evidence="10">Lysophosphatidic acid synthase</fullName>
        <shortName evidence="10">LPA synthase</shortName>
    </alternativeName>
</protein>
<dbReference type="Pfam" id="PF02660">
    <property type="entry name" value="G3P_acyltransf"/>
    <property type="match status" value="1"/>
</dbReference>
<evidence type="ECO:0000313" key="11">
    <source>
        <dbReference type="EMBL" id="OGM03377.1"/>
    </source>
</evidence>
<evidence type="ECO:0000313" key="12">
    <source>
        <dbReference type="Proteomes" id="UP000178735"/>
    </source>
</evidence>
<feature type="transmembrane region" description="Helical" evidence="10">
    <location>
        <begin position="115"/>
        <end position="139"/>
    </location>
</feature>
<gene>
    <name evidence="10" type="primary">plsY</name>
    <name evidence="11" type="ORF">A2008_13185</name>
</gene>
<evidence type="ECO:0000256" key="2">
    <source>
        <dbReference type="ARBA" id="ARBA00022516"/>
    </source>
</evidence>
<dbReference type="NCBIfam" id="TIGR00023">
    <property type="entry name" value="glycerol-3-phosphate 1-O-acyltransferase PlsY"/>
    <property type="match status" value="1"/>
</dbReference>
<comment type="catalytic activity">
    <reaction evidence="10">
        <text>an acyl phosphate + sn-glycerol 3-phosphate = a 1-acyl-sn-glycero-3-phosphate + phosphate</text>
        <dbReference type="Rhea" id="RHEA:34075"/>
        <dbReference type="ChEBI" id="CHEBI:43474"/>
        <dbReference type="ChEBI" id="CHEBI:57597"/>
        <dbReference type="ChEBI" id="CHEBI:57970"/>
        <dbReference type="ChEBI" id="CHEBI:59918"/>
        <dbReference type="EC" id="2.3.1.275"/>
    </reaction>
</comment>
<dbReference type="PANTHER" id="PTHR30309">
    <property type="entry name" value="INNER MEMBRANE PROTEIN YGIH"/>
    <property type="match status" value="1"/>
</dbReference>
<accession>A0A1F7WLF5</accession>
<dbReference type="GO" id="GO:0043772">
    <property type="term" value="F:acyl-phosphate glycerol-3-phosphate acyltransferase activity"/>
    <property type="evidence" value="ECO:0007669"/>
    <property type="project" value="UniProtKB-UniRule"/>
</dbReference>
<keyword evidence="2 10" id="KW-0444">Lipid biosynthesis</keyword>
<proteinExistence type="inferred from homology"/>
<sequence length="217" mass="22841">MHEAAAFIALSYLIGSIPTAFLFGKILKNVDIRKEGSGNIGASNALRVLGAKIGVMVMAFDIFKGFFPLYLAKIKAAPGAASEPYLLAVGFAAVIGHMFPVFLKFRGGKGVATTAGFFLALAPKATGLCIVVWAALVAVSKMASVGSLAAAALLPFAVYYLDGATVFLTAVSAVMAALVIIMHRKNVKNLIAGKELKINQKPPSRGEEQKIEKEPEK</sequence>
<keyword evidence="4 10" id="KW-0812">Transmembrane</keyword>
<reference evidence="11 12" key="1">
    <citation type="journal article" date="2016" name="Nat. Commun.">
        <title>Thousands of microbial genomes shed light on interconnected biogeochemical processes in an aquifer system.</title>
        <authorList>
            <person name="Anantharaman K."/>
            <person name="Brown C.T."/>
            <person name="Hug L.A."/>
            <person name="Sharon I."/>
            <person name="Castelle C.J."/>
            <person name="Probst A.J."/>
            <person name="Thomas B.C."/>
            <person name="Singh A."/>
            <person name="Wilkins M.J."/>
            <person name="Karaoz U."/>
            <person name="Brodie E.L."/>
            <person name="Williams K.H."/>
            <person name="Hubbard S.S."/>
            <person name="Banfield J.F."/>
        </authorList>
    </citation>
    <scope>NUCLEOTIDE SEQUENCE [LARGE SCALE GENOMIC DNA]</scope>
</reference>